<sequence>MLIANIDHTPYTLLEKFAIPTRDSITIEVFAATTASANYKFVDPLSTEEEFGTSTSEELSAVQSTVV</sequence>
<keyword evidence="2" id="KW-1185">Reference proteome</keyword>
<comment type="caution">
    <text evidence="1">The sequence shown here is derived from an EMBL/GenBank/DDBJ whole genome shotgun (WGS) entry which is preliminary data.</text>
</comment>
<accession>A0AAD5QK37</accession>
<organism evidence="1 2">
    <name type="scientific">Parelaphostrongylus tenuis</name>
    <name type="common">Meningeal worm</name>
    <dbReference type="NCBI Taxonomy" id="148309"/>
    <lineage>
        <taxon>Eukaryota</taxon>
        <taxon>Metazoa</taxon>
        <taxon>Ecdysozoa</taxon>
        <taxon>Nematoda</taxon>
        <taxon>Chromadorea</taxon>
        <taxon>Rhabditida</taxon>
        <taxon>Rhabditina</taxon>
        <taxon>Rhabditomorpha</taxon>
        <taxon>Strongyloidea</taxon>
        <taxon>Metastrongylidae</taxon>
        <taxon>Parelaphostrongylus</taxon>
    </lineage>
</organism>
<evidence type="ECO:0000313" key="1">
    <source>
        <dbReference type="EMBL" id="KAJ1353502.1"/>
    </source>
</evidence>
<dbReference type="AlphaFoldDB" id="A0AAD5QK37"/>
<evidence type="ECO:0000313" key="2">
    <source>
        <dbReference type="Proteomes" id="UP001196413"/>
    </source>
</evidence>
<name>A0AAD5QK37_PARTN</name>
<gene>
    <name evidence="1" type="ORF">KIN20_010143</name>
</gene>
<dbReference type="EMBL" id="JAHQIW010001733">
    <property type="protein sequence ID" value="KAJ1353502.1"/>
    <property type="molecule type" value="Genomic_DNA"/>
</dbReference>
<protein>
    <submittedName>
        <fullName evidence="1">Uncharacterized protein</fullName>
    </submittedName>
</protein>
<proteinExistence type="predicted"/>
<dbReference type="Proteomes" id="UP001196413">
    <property type="component" value="Unassembled WGS sequence"/>
</dbReference>
<reference evidence="1" key="1">
    <citation type="submission" date="2021-06" db="EMBL/GenBank/DDBJ databases">
        <title>Parelaphostrongylus tenuis whole genome reference sequence.</title>
        <authorList>
            <person name="Garwood T.J."/>
            <person name="Larsen P.A."/>
            <person name="Fountain-Jones N.M."/>
            <person name="Garbe J.R."/>
            <person name="Macchietto M.G."/>
            <person name="Kania S.A."/>
            <person name="Gerhold R.W."/>
            <person name="Richards J.E."/>
            <person name="Wolf T.M."/>
        </authorList>
    </citation>
    <scope>NUCLEOTIDE SEQUENCE</scope>
    <source>
        <strain evidence="1">MNPRO001-30</strain>
        <tissue evidence="1">Meninges</tissue>
    </source>
</reference>